<keyword evidence="2" id="KW-0132">Cell division</keyword>
<dbReference type="InterPro" id="IPR015943">
    <property type="entry name" value="WD40/YVTN_repeat-like_dom_sf"/>
</dbReference>
<reference evidence="9 10" key="1">
    <citation type="journal article" date="2019" name="Front. Genet.">
        <title>Whole-Genome Sequencing of the Opportunistic Yeast Pathogen Candida inconspicua Uncovers Its Hybrid Origin.</title>
        <authorList>
            <person name="Mixao V."/>
            <person name="Hansen A.P."/>
            <person name="Saus E."/>
            <person name="Boekhout T."/>
            <person name="Lass-Florl C."/>
            <person name="Gabaldon T."/>
        </authorList>
    </citation>
    <scope>NUCLEOTIDE SEQUENCE [LARGE SCALE GENOMIC DNA]</scope>
    <source>
        <strain evidence="9 10">CBS 180</strain>
    </source>
</reference>
<sequence length="583" mass="66396">MIPANDIECHSLQHPIQNLKCFTLCPTMDLVSFPLDERVILIYRRGNEKVWDVEPIDPEENTDIKVQTLEWKPDGKMFTTVSGTGDLSLFDASTGKQLRKLHLSSSVKYLKWFQIHFDLSAQGKLANIVKSLDITSSLPFLAHDISIPPDITLQNKSKNQTLDFIITISGDQELCCIFRGIFVIDNIDLFTNGVSEVLEIIQCPDSSDFYCLSQKNEKTYLSALCTPMSNNDTKFTEILIVCSKLISIIDQFNTFIKQINAFQKPYIDYTVRIIELLRGEMKNELKTNSTTENPNTGKIHDENNEAESQINADPVYDLYDLLLTGSLSDSTKTWLTDFVSDRGMKRWTKLGNAYFDNAKSIAFSDIVTSLHHLIVLFTDLNALNALDPNIAYKINVDDCIEIATNYLKYTYKYMMKISENQRSFEQTITWLSSILNEITNDEKTNPNIMVNEVTKYLTTLSEKLDGNSDNNDGLSLEEFTKSLSTNFDKLLIKIKSDIRSRFKVGNSVELESTKKCEIKINKSSIAVMLDKSSAIPNLSRINLINMNQQRFDVKELQDVGIVDLLLLTETKLLVLFCDRIEQH</sequence>
<dbReference type="EMBL" id="SELW01000012">
    <property type="protein sequence ID" value="TID31335.1"/>
    <property type="molecule type" value="Genomic_DNA"/>
</dbReference>
<evidence type="ECO:0000256" key="3">
    <source>
        <dbReference type="ARBA" id="ARBA00022776"/>
    </source>
</evidence>
<evidence type="ECO:0000256" key="1">
    <source>
        <dbReference type="ARBA" id="ARBA00016067"/>
    </source>
</evidence>
<evidence type="ECO:0000256" key="5">
    <source>
        <dbReference type="ARBA" id="ARBA00023306"/>
    </source>
</evidence>
<dbReference type="InterPro" id="IPR024977">
    <property type="entry name" value="Apc4-like_WD40_dom"/>
</dbReference>
<dbReference type="PANTHER" id="PTHR13260:SF0">
    <property type="entry name" value="ANAPHASE-PROMOTING COMPLEX SUBUNIT 4"/>
    <property type="match status" value="1"/>
</dbReference>
<evidence type="ECO:0000259" key="7">
    <source>
        <dbReference type="Pfam" id="PF12894"/>
    </source>
</evidence>
<dbReference type="Pfam" id="PF12894">
    <property type="entry name" value="ANAPC4_WD40"/>
    <property type="match status" value="1"/>
</dbReference>
<keyword evidence="10" id="KW-1185">Reference proteome</keyword>
<dbReference type="SUPFAM" id="SSF50978">
    <property type="entry name" value="WD40 repeat-like"/>
    <property type="match status" value="1"/>
</dbReference>
<evidence type="ECO:0000256" key="4">
    <source>
        <dbReference type="ARBA" id="ARBA00022786"/>
    </source>
</evidence>
<dbReference type="GO" id="GO:0005680">
    <property type="term" value="C:anaphase-promoting complex"/>
    <property type="evidence" value="ECO:0007669"/>
    <property type="project" value="InterPro"/>
</dbReference>
<dbReference type="PANTHER" id="PTHR13260">
    <property type="entry name" value="ANAPHASE PROMOTING COMPLEX SUBUNIT 4 APC4"/>
    <property type="match status" value="1"/>
</dbReference>
<dbReference type="Proteomes" id="UP000307173">
    <property type="component" value="Unassembled WGS sequence"/>
</dbReference>
<keyword evidence="3" id="KW-0498">Mitosis</keyword>
<keyword evidence="5" id="KW-0131">Cell cycle</keyword>
<evidence type="ECO:0000313" key="9">
    <source>
        <dbReference type="EMBL" id="TID31335.1"/>
    </source>
</evidence>
<evidence type="ECO:0000256" key="2">
    <source>
        <dbReference type="ARBA" id="ARBA00022618"/>
    </source>
</evidence>
<dbReference type="AlphaFoldDB" id="A0A4T0X7H0"/>
<dbReference type="Pfam" id="PF12896">
    <property type="entry name" value="ANAPC4"/>
    <property type="match status" value="1"/>
</dbReference>
<dbReference type="InterPro" id="IPR024789">
    <property type="entry name" value="APC4"/>
</dbReference>
<evidence type="ECO:0000259" key="8">
    <source>
        <dbReference type="Pfam" id="PF12896"/>
    </source>
</evidence>
<feature type="region of interest" description="Disordered" evidence="6">
    <location>
        <begin position="286"/>
        <end position="305"/>
    </location>
</feature>
<dbReference type="GO" id="GO:0051301">
    <property type="term" value="P:cell division"/>
    <property type="evidence" value="ECO:0007669"/>
    <property type="project" value="UniProtKB-KW"/>
</dbReference>
<gene>
    <name evidence="9" type="ORF">CANINC_000046</name>
</gene>
<evidence type="ECO:0000256" key="6">
    <source>
        <dbReference type="SAM" id="MobiDB-lite"/>
    </source>
</evidence>
<dbReference type="GO" id="GO:0031145">
    <property type="term" value="P:anaphase-promoting complex-dependent catabolic process"/>
    <property type="evidence" value="ECO:0007669"/>
    <property type="project" value="InterPro"/>
</dbReference>
<feature type="compositionally biased region" description="Polar residues" evidence="6">
    <location>
        <begin position="286"/>
        <end position="296"/>
    </location>
</feature>
<dbReference type="InterPro" id="IPR024790">
    <property type="entry name" value="APC4_long_dom"/>
</dbReference>
<keyword evidence="4" id="KW-0833">Ubl conjugation pathway</keyword>
<dbReference type="OrthoDB" id="2110451at2759"/>
<protein>
    <recommendedName>
        <fullName evidence="1">Anaphase-promoting complex subunit 4</fullName>
    </recommendedName>
</protein>
<evidence type="ECO:0000313" key="10">
    <source>
        <dbReference type="Proteomes" id="UP000307173"/>
    </source>
</evidence>
<dbReference type="Gene3D" id="2.130.10.10">
    <property type="entry name" value="YVTN repeat-like/Quinoprotein amine dehydrogenase"/>
    <property type="match status" value="1"/>
</dbReference>
<comment type="caution">
    <text evidence="9">The sequence shown here is derived from an EMBL/GenBank/DDBJ whole genome shotgun (WGS) entry which is preliminary data.</text>
</comment>
<organism evidence="9 10">
    <name type="scientific">Pichia inconspicua</name>
    <dbReference type="NCBI Taxonomy" id="52247"/>
    <lineage>
        <taxon>Eukaryota</taxon>
        <taxon>Fungi</taxon>
        <taxon>Dikarya</taxon>
        <taxon>Ascomycota</taxon>
        <taxon>Saccharomycotina</taxon>
        <taxon>Pichiomycetes</taxon>
        <taxon>Pichiales</taxon>
        <taxon>Pichiaceae</taxon>
        <taxon>Pichia</taxon>
    </lineage>
</organism>
<proteinExistence type="predicted"/>
<feature type="domain" description="Anaphase-promoting complex subunit 4-like WD40" evidence="7">
    <location>
        <begin position="23"/>
        <end position="112"/>
    </location>
</feature>
<feature type="domain" description="Anaphase-promoting complex subunit 4 long" evidence="8">
    <location>
        <begin position="271"/>
        <end position="439"/>
    </location>
</feature>
<dbReference type="InterPro" id="IPR036322">
    <property type="entry name" value="WD40_repeat_dom_sf"/>
</dbReference>
<dbReference type="GO" id="GO:0034399">
    <property type="term" value="C:nuclear periphery"/>
    <property type="evidence" value="ECO:0007669"/>
    <property type="project" value="TreeGrafter"/>
</dbReference>
<dbReference type="GO" id="GO:0070979">
    <property type="term" value="P:protein K11-linked ubiquitination"/>
    <property type="evidence" value="ECO:0007669"/>
    <property type="project" value="TreeGrafter"/>
</dbReference>
<accession>A0A4T0X7H0</accession>
<dbReference type="STRING" id="52247.A0A4T0X7H0"/>
<name>A0A4T0X7H0_9ASCO</name>